<dbReference type="GO" id="GO:0032259">
    <property type="term" value="P:methylation"/>
    <property type="evidence" value="ECO:0007669"/>
    <property type="project" value="UniProtKB-KW"/>
</dbReference>
<dbReference type="Proteomes" id="UP001214530">
    <property type="component" value="Chromosome"/>
</dbReference>
<sequence>MFKIKNAFKKKPKNVNQYGWFGNFNSWNEAKSSAFGYEASNILEKTKQSLLKIKNGEAIYERDSVLFDKKEYPYSIISSLLYIAIKNNNKLNVVDFGGSLGSTWFQVRDFIPSEIEVSWSIVEQAAYIDEGKKYFADDVLDFYYTIEDCIAAKKNVNVVLLSSVVQYLEKPHEFLDQLSSYQIDYLLFDRTAFINEPSLDRLTLQIVPPEIYEARYPSWFFNEARFLNHFSSYQLKADFFSFVEGERFMSIDHKVVAYDKGFLFEKKK</sequence>
<name>A0AAJ5W8W7_9SPHI</name>
<dbReference type="GO" id="GO:0008168">
    <property type="term" value="F:methyltransferase activity"/>
    <property type="evidence" value="ECO:0007669"/>
    <property type="project" value="UniProtKB-KW"/>
</dbReference>
<dbReference type="NCBIfam" id="TIGR04325">
    <property type="entry name" value="MTase_LIC12133"/>
    <property type="match status" value="1"/>
</dbReference>
<keyword evidence="1" id="KW-0808">Transferase</keyword>
<keyword evidence="1" id="KW-0489">Methyltransferase</keyword>
<dbReference type="EMBL" id="CP119313">
    <property type="protein sequence ID" value="WEK19184.1"/>
    <property type="molecule type" value="Genomic_DNA"/>
</dbReference>
<dbReference type="AlphaFoldDB" id="A0AAJ5W8W7"/>
<organism evidence="1 2">
    <name type="scientific">Candidatus Pedobacter colombiensis</name>
    <dbReference type="NCBI Taxonomy" id="3121371"/>
    <lineage>
        <taxon>Bacteria</taxon>
        <taxon>Pseudomonadati</taxon>
        <taxon>Bacteroidota</taxon>
        <taxon>Sphingobacteriia</taxon>
        <taxon>Sphingobacteriales</taxon>
        <taxon>Sphingobacteriaceae</taxon>
        <taxon>Pedobacter</taxon>
    </lineage>
</organism>
<accession>A0AAJ5W8W7</accession>
<reference evidence="1" key="1">
    <citation type="submission" date="2023-03" db="EMBL/GenBank/DDBJ databases">
        <title>Andean soil-derived lignocellulolytic bacterial consortium as a source of novel taxa and putative plastic-active enzymes.</title>
        <authorList>
            <person name="Diaz-Garcia L."/>
            <person name="Chuvochina M."/>
            <person name="Feuerriegel G."/>
            <person name="Bunk B."/>
            <person name="Sproer C."/>
            <person name="Streit W.R."/>
            <person name="Rodriguez L.M."/>
            <person name="Overmann J."/>
            <person name="Jimenez D.J."/>
        </authorList>
    </citation>
    <scope>NUCLEOTIDE SEQUENCE</scope>
    <source>
        <strain evidence="1">MAG 3858</strain>
    </source>
</reference>
<gene>
    <name evidence="1" type="ORF">P0Y49_20610</name>
</gene>
<protein>
    <submittedName>
        <fullName evidence="1">Methyltransferase, TIGR04325 family</fullName>
        <ecNumber evidence="1">2.1.1.-</ecNumber>
    </submittedName>
</protein>
<evidence type="ECO:0000313" key="2">
    <source>
        <dbReference type="Proteomes" id="UP001214530"/>
    </source>
</evidence>
<dbReference type="EC" id="2.1.1.-" evidence="1"/>
<dbReference type="InterPro" id="IPR027612">
    <property type="entry name" value="Put_MTase_LIC12133"/>
</dbReference>
<evidence type="ECO:0000313" key="1">
    <source>
        <dbReference type="EMBL" id="WEK19184.1"/>
    </source>
</evidence>
<proteinExistence type="predicted"/>